<dbReference type="PANTHER" id="PTHR14226">
    <property type="entry name" value="NEUROPATHY TARGET ESTERASE/SWISS CHEESE D.MELANOGASTER"/>
    <property type="match status" value="1"/>
</dbReference>
<dbReference type="InterPro" id="IPR021095">
    <property type="entry name" value="DUF3734"/>
</dbReference>
<sequence>MNFQAQKEFRPAERRLPFECIALVLQGGGALGAYQAGVYEALSEADIHPDWVAGVSIGAINSAIIAGNEPAERVEKLRTFWREITANPLLDWTAAADALAPGGNLPRALFNQFSAACALVAGAPGFFSLRQPVPWLYPNGAPGGTSFYETKHLKSTLERLVDFDRINAGGMRFSVGAVNVRTGNLVYFDNETHTIRPEHVMASGSLPPGFPAVEIEGEFYWDGGLVSNTPLQWVVEHGPRQDTIAFQVDLWSARGEIPRNLADVAARQKEIQYSSRTRAHTDQFKQYQRARHALANLLAKLPADLVGGEEARMLSSIADHKVYKLVHLIYGSKQYETHSKDYEFSRLSMEEHWRAGYFDAVRTLRHPEALRRPDNQDGVSTYDLAFDGQE</sequence>
<evidence type="ECO:0000313" key="6">
    <source>
        <dbReference type="EMBL" id="EHK79371.1"/>
    </source>
</evidence>
<dbReference type="Pfam" id="PF12536">
    <property type="entry name" value="DUF3734"/>
    <property type="match status" value="1"/>
</dbReference>
<proteinExistence type="predicted"/>
<dbReference type="PANTHER" id="PTHR14226:SF57">
    <property type="entry name" value="BLR7027 PROTEIN"/>
    <property type="match status" value="1"/>
</dbReference>
<accession>H0FU40</accession>
<feature type="short sequence motif" description="GXGXXG" evidence="4">
    <location>
        <begin position="27"/>
        <end position="32"/>
    </location>
</feature>
<evidence type="ECO:0000256" key="4">
    <source>
        <dbReference type="PROSITE-ProRule" id="PRU01161"/>
    </source>
</evidence>
<feature type="short sequence motif" description="GXSXG" evidence="4">
    <location>
        <begin position="54"/>
        <end position="58"/>
    </location>
</feature>
<dbReference type="PROSITE" id="PS51635">
    <property type="entry name" value="PNPLA"/>
    <property type="match status" value="1"/>
</dbReference>
<evidence type="ECO:0000256" key="3">
    <source>
        <dbReference type="ARBA" id="ARBA00023098"/>
    </source>
</evidence>
<evidence type="ECO:0000259" key="5">
    <source>
        <dbReference type="PROSITE" id="PS51635"/>
    </source>
</evidence>
<keyword evidence="3 4" id="KW-0443">Lipid metabolism</keyword>
<dbReference type="PATRIC" id="fig|1107881.3.peg.669"/>
<reference evidence="6 7" key="1">
    <citation type="journal article" date="2012" name="J. Bacteriol.">
        <title>Draft Genome Sequence of Sinorhizobium meliloti CCNWSX0020, a Nitrogen-Fixing Symbiont with Copper Tolerance Capability Isolated from Lead-Zinc Mine Tailings.</title>
        <authorList>
            <person name="Li Z."/>
            <person name="Ma Z."/>
            <person name="Hao X."/>
            <person name="Wei G."/>
        </authorList>
    </citation>
    <scope>NUCLEOTIDE SEQUENCE [LARGE SCALE GENOMIC DNA]</scope>
    <source>
        <strain evidence="6 7">CCNWSX0020</strain>
    </source>
</reference>
<keyword evidence="2 4" id="KW-0442">Lipid degradation</keyword>
<dbReference type="InterPro" id="IPR002641">
    <property type="entry name" value="PNPLA_dom"/>
</dbReference>
<dbReference type="InterPro" id="IPR050301">
    <property type="entry name" value="NTE"/>
</dbReference>
<feature type="active site" description="Proton acceptor" evidence="4">
    <location>
        <position position="222"/>
    </location>
</feature>
<dbReference type="SUPFAM" id="SSF52151">
    <property type="entry name" value="FabD/lysophospholipase-like"/>
    <property type="match status" value="1"/>
</dbReference>
<feature type="domain" description="PNPLA" evidence="5">
    <location>
        <begin position="23"/>
        <end position="235"/>
    </location>
</feature>
<gene>
    <name evidence="6" type="ORF">SM0020_03335</name>
</gene>
<dbReference type="Proteomes" id="UP000004038">
    <property type="component" value="Unassembled WGS sequence"/>
</dbReference>
<evidence type="ECO:0000256" key="1">
    <source>
        <dbReference type="ARBA" id="ARBA00022801"/>
    </source>
</evidence>
<feature type="short sequence motif" description="DGA/G" evidence="4">
    <location>
        <begin position="222"/>
        <end position="224"/>
    </location>
</feature>
<dbReference type="Pfam" id="PF01734">
    <property type="entry name" value="Patatin"/>
    <property type="match status" value="1"/>
</dbReference>
<dbReference type="GO" id="GO:0016787">
    <property type="term" value="F:hydrolase activity"/>
    <property type="evidence" value="ECO:0007669"/>
    <property type="project" value="UniProtKB-UniRule"/>
</dbReference>
<organism evidence="6 7">
    <name type="scientific">Sinorhizobium meliloti CCNWSX0020</name>
    <dbReference type="NCBI Taxonomy" id="1107881"/>
    <lineage>
        <taxon>Bacteria</taxon>
        <taxon>Pseudomonadati</taxon>
        <taxon>Pseudomonadota</taxon>
        <taxon>Alphaproteobacteria</taxon>
        <taxon>Hyphomicrobiales</taxon>
        <taxon>Rhizobiaceae</taxon>
        <taxon>Sinorhizobium/Ensifer group</taxon>
        <taxon>Sinorhizobium</taxon>
    </lineage>
</organism>
<dbReference type="AlphaFoldDB" id="H0FU40"/>
<dbReference type="CDD" id="cd07209">
    <property type="entry name" value="Pat_hypo_Ecoli_Z1214_like"/>
    <property type="match status" value="1"/>
</dbReference>
<dbReference type="RefSeq" id="WP_003526012.1">
    <property type="nucleotide sequence ID" value="NZ_AGVV01000004.1"/>
</dbReference>
<dbReference type="GO" id="GO:0016042">
    <property type="term" value="P:lipid catabolic process"/>
    <property type="evidence" value="ECO:0007669"/>
    <property type="project" value="UniProtKB-UniRule"/>
</dbReference>
<dbReference type="InterPro" id="IPR016035">
    <property type="entry name" value="Acyl_Trfase/lysoPLipase"/>
</dbReference>
<feature type="active site" description="Nucleophile" evidence="4">
    <location>
        <position position="56"/>
    </location>
</feature>
<dbReference type="Gene3D" id="3.40.1090.10">
    <property type="entry name" value="Cytosolic phospholipase A2 catalytic domain"/>
    <property type="match status" value="2"/>
</dbReference>
<protein>
    <recommendedName>
        <fullName evidence="5">PNPLA domain-containing protein</fullName>
    </recommendedName>
</protein>
<evidence type="ECO:0000256" key="2">
    <source>
        <dbReference type="ARBA" id="ARBA00022963"/>
    </source>
</evidence>
<name>H0FU40_RHIML</name>
<dbReference type="EMBL" id="AGVV01000004">
    <property type="protein sequence ID" value="EHK79371.1"/>
    <property type="molecule type" value="Genomic_DNA"/>
</dbReference>
<evidence type="ECO:0000313" key="7">
    <source>
        <dbReference type="Proteomes" id="UP000004038"/>
    </source>
</evidence>
<keyword evidence="1 4" id="KW-0378">Hydrolase</keyword>